<accession>A0ABU5NHM8</accession>
<evidence type="ECO:0000259" key="1">
    <source>
        <dbReference type="Pfam" id="PF22479"/>
    </source>
</evidence>
<dbReference type="InterPro" id="IPR054252">
    <property type="entry name" value="Pam3_gp18"/>
</dbReference>
<keyword evidence="3" id="KW-1185">Reference proteome</keyword>
<dbReference type="Pfam" id="PF22479">
    <property type="entry name" value="Pam3_gp18"/>
    <property type="match status" value="1"/>
</dbReference>
<dbReference type="RefSeq" id="WP_322610743.1">
    <property type="nucleotide sequence ID" value="NZ_JAXLNX010000005.1"/>
</dbReference>
<protein>
    <recommendedName>
        <fullName evidence="1">Cyanophage baseplate Pam3 plug gp18 domain-containing protein</fullName>
    </recommendedName>
</protein>
<organism evidence="2 3">
    <name type="scientific">Lysinibacillus irui</name>
    <dbReference type="NCBI Taxonomy" id="2998077"/>
    <lineage>
        <taxon>Bacteria</taxon>
        <taxon>Bacillati</taxon>
        <taxon>Bacillota</taxon>
        <taxon>Bacilli</taxon>
        <taxon>Bacillales</taxon>
        <taxon>Bacillaceae</taxon>
        <taxon>Lysinibacillus</taxon>
    </lineage>
</organism>
<name>A0ABU5NHM8_9BACI</name>
<evidence type="ECO:0000313" key="2">
    <source>
        <dbReference type="EMBL" id="MEA0975544.1"/>
    </source>
</evidence>
<feature type="domain" description="Cyanophage baseplate Pam3 plug gp18" evidence="1">
    <location>
        <begin position="3"/>
        <end position="102"/>
    </location>
</feature>
<evidence type="ECO:0000313" key="3">
    <source>
        <dbReference type="Proteomes" id="UP001289615"/>
    </source>
</evidence>
<sequence>MNEYIEIDKGEIPYSFEIELAGEIFEFEVNYNQTHDFFTVDLFKDGGVLVIGEKLIINRPLFRNLVNIDLPKEQIIPKDRAGVADRITYDNLNETVFLYVGESDE</sequence>
<dbReference type="Proteomes" id="UP001289615">
    <property type="component" value="Unassembled WGS sequence"/>
</dbReference>
<comment type="caution">
    <text evidence="2">The sequence shown here is derived from an EMBL/GenBank/DDBJ whole genome shotgun (WGS) entry which is preliminary data.</text>
</comment>
<gene>
    <name evidence="2" type="ORF">U6C28_04470</name>
</gene>
<dbReference type="EMBL" id="JAXUIA010000002">
    <property type="protein sequence ID" value="MEA0975544.1"/>
    <property type="molecule type" value="Genomic_DNA"/>
</dbReference>
<reference evidence="2 3" key="1">
    <citation type="submission" date="2023-12" db="EMBL/GenBank/DDBJ databases">
        <title>Genome comparison identifies genes involved in endophytic behavior of Lysinibacillus irui and provides insights into its role as a plant-growth promoting bacterium.</title>
        <authorList>
            <person name="Hilario S."/>
            <person name="Matos I."/>
            <person name="Goncalves M.F.M."/>
            <person name="Pardo C.A."/>
            <person name="Santos M.J."/>
        </authorList>
    </citation>
    <scope>NUCLEOTIDE SEQUENCE [LARGE SCALE GENOMIC DNA]</scope>
    <source>
        <strain evidence="2 3">B3</strain>
    </source>
</reference>
<proteinExistence type="predicted"/>